<feature type="transmembrane region" description="Helical" evidence="17">
    <location>
        <begin position="303"/>
        <end position="323"/>
    </location>
</feature>
<evidence type="ECO:0000256" key="18">
    <source>
        <dbReference type="SAM" id="SignalP"/>
    </source>
</evidence>
<evidence type="ECO:0000256" key="17">
    <source>
        <dbReference type="SAM" id="Phobius"/>
    </source>
</evidence>
<evidence type="ECO:0000256" key="1">
    <source>
        <dbReference type="ARBA" id="ARBA00004167"/>
    </source>
</evidence>
<dbReference type="GO" id="GO:0005524">
    <property type="term" value="F:ATP binding"/>
    <property type="evidence" value="ECO:0007669"/>
    <property type="project" value="UniProtKB-UniRule"/>
</dbReference>
<feature type="compositionally biased region" description="Pro residues" evidence="16">
    <location>
        <begin position="264"/>
        <end position="273"/>
    </location>
</feature>
<gene>
    <name evidence="21" type="ORF">ISN44_As12g018340</name>
</gene>
<dbReference type="OrthoDB" id="688481at2759"/>
<evidence type="ECO:0000256" key="12">
    <source>
        <dbReference type="ARBA" id="ARBA00023136"/>
    </source>
</evidence>
<evidence type="ECO:0000313" key="21">
    <source>
        <dbReference type="EMBL" id="KAG7546483.1"/>
    </source>
</evidence>
<keyword evidence="13" id="KW-0675">Receptor</keyword>
<dbReference type="GO" id="GO:0009751">
    <property type="term" value="P:response to salicylic acid"/>
    <property type="evidence" value="ECO:0007669"/>
    <property type="project" value="UniProtKB-ARBA"/>
</dbReference>
<keyword evidence="12 17" id="KW-0472">Membrane</keyword>
<dbReference type="GO" id="GO:0005886">
    <property type="term" value="C:plasma membrane"/>
    <property type="evidence" value="ECO:0007669"/>
    <property type="project" value="TreeGrafter"/>
</dbReference>
<feature type="domain" description="Gnk2-homologous" evidence="20">
    <location>
        <begin position="22"/>
        <end position="128"/>
    </location>
</feature>
<dbReference type="FunFam" id="3.30.430.20:FF:000003">
    <property type="entry name" value="Cysteine-rich RLK (RECEPTOR-like protein kinase) 10"/>
    <property type="match status" value="1"/>
</dbReference>
<evidence type="ECO:0000256" key="7">
    <source>
        <dbReference type="ARBA" id="ARBA00022737"/>
    </source>
</evidence>
<keyword evidence="22" id="KW-1185">Reference proteome</keyword>
<organism evidence="21 22">
    <name type="scientific">Arabidopsis suecica</name>
    <name type="common">Swedish thale-cress</name>
    <name type="synonym">Cardaminopsis suecica</name>
    <dbReference type="NCBI Taxonomy" id="45249"/>
    <lineage>
        <taxon>Eukaryota</taxon>
        <taxon>Viridiplantae</taxon>
        <taxon>Streptophyta</taxon>
        <taxon>Embryophyta</taxon>
        <taxon>Tracheophyta</taxon>
        <taxon>Spermatophyta</taxon>
        <taxon>Magnoliopsida</taxon>
        <taxon>eudicotyledons</taxon>
        <taxon>Gunneridae</taxon>
        <taxon>Pentapetalae</taxon>
        <taxon>rosids</taxon>
        <taxon>malvids</taxon>
        <taxon>Brassicales</taxon>
        <taxon>Brassicaceae</taxon>
        <taxon>Camelineae</taxon>
        <taxon>Arabidopsis</taxon>
    </lineage>
</organism>
<dbReference type="InterPro" id="IPR000719">
    <property type="entry name" value="Prot_kinase_dom"/>
</dbReference>
<dbReference type="FunFam" id="3.30.430.20:FF:000007">
    <property type="entry name" value="Cysteine-rich receptor-like protein kinase 11"/>
    <property type="match status" value="1"/>
</dbReference>
<dbReference type="AlphaFoldDB" id="A0A8T1YJT0"/>
<evidence type="ECO:0000256" key="5">
    <source>
        <dbReference type="ARBA" id="ARBA00022692"/>
    </source>
</evidence>
<keyword evidence="3" id="KW-0597">Phosphoprotein</keyword>
<evidence type="ECO:0000256" key="10">
    <source>
        <dbReference type="ARBA" id="ARBA00022840"/>
    </source>
</evidence>
<keyword evidence="5 17" id="KW-0812">Transmembrane</keyword>
<accession>A0A8T1YJT0</accession>
<dbReference type="InterPro" id="IPR002902">
    <property type="entry name" value="GNK2"/>
</dbReference>
<feature type="compositionally biased region" description="Basic and acidic residues" evidence="16">
    <location>
        <begin position="286"/>
        <end position="295"/>
    </location>
</feature>
<keyword evidence="7" id="KW-0677">Repeat</keyword>
<dbReference type="InterPro" id="IPR017441">
    <property type="entry name" value="Protein_kinase_ATP_BS"/>
</dbReference>
<feature type="chain" id="PRO_5035727663" evidence="18">
    <location>
        <begin position="25"/>
        <end position="666"/>
    </location>
</feature>
<dbReference type="CDD" id="cd23509">
    <property type="entry name" value="Gnk2-like"/>
    <property type="match status" value="2"/>
</dbReference>
<evidence type="ECO:0000256" key="13">
    <source>
        <dbReference type="ARBA" id="ARBA00023170"/>
    </source>
</evidence>
<dbReference type="GO" id="GO:0042742">
    <property type="term" value="P:defense response to bacterium"/>
    <property type="evidence" value="ECO:0007669"/>
    <property type="project" value="TreeGrafter"/>
</dbReference>
<evidence type="ECO:0000313" key="22">
    <source>
        <dbReference type="Proteomes" id="UP000694251"/>
    </source>
</evidence>
<evidence type="ECO:0000256" key="9">
    <source>
        <dbReference type="ARBA" id="ARBA00022777"/>
    </source>
</evidence>
<dbReference type="InterPro" id="IPR008271">
    <property type="entry name" value="Ser/Thr_kinase_AS"/>
</dbReference>
<evidence type="ECO:0000256" key="6">
    <source>
        <dbReference type="ARBA" id="ARBA00022729"/>
    </source>
</evidence>
<comment type="subcellular location">
    <subcellularLocation>
        <location evidence="1">Membrane</location>
        <topology evidence="1">Single-pass membrane protein</topology>
    </subcellularLocation>
</comment>
<dbReference type="GO" id="GO:0004674">
    <property type="term" value="F:protein serine/threonine kinase activity"/>
    <property type="evidence" value="ECO:0007669"/>
    <property type="project" value="UniProtKB-KW"/>
</dbReference>
<protein>
    <submittedName>
        <fullName evidence="21">Gnk2-homologous domain</fullName>
    </submittedName>
</protein>
<evidence type="ECO:0000256" key="2">
    <source>
        <dbReference type="ARBA" id="ARBA00022527"/>
    </source>
</evidence>
<keyword evidence="2" id="KW-0723">Serine/threonine-protein kinase</keyword>
<sequence length="666" mass="74736">MKQRSFLSILCFVLLTFGVASVSAQTCIQNHKYFIPNGTYDSNRLLILSTLPNNTASQDGFYYGSIGEEQDRVYALGMCIPRSTPSDCSNCIKGAAGWLIQDCVNQTDAYYWALDPTLCLVRYSNNSFSGSAAFWETTPQYLVLNTATIASDLTEFKTIWEDLTSRMITAASAARRTPSSSDNHYRVDFANLTKFQNIYALMQCTPDISSDECNSCLQQGVLEYQSCCGNNTGGYVMRPICFFRWQLFTFSKAFNNITLATPPSPPLSHPPLQRPVVASQPPSANDRPKTTDNRRGNISMKTIVAIVVVVLVIVIIILALLACRFARKGKPYQEVELNQTGITTVRSLQYKFKTIKSATKKFSDKIGQGGFGSVFKGMLPDGKEIAVKRLSKSSEQGEKEFKNEVVVVAKLQHRNLVRLIGFSVKGEEKILVYEFVPNKSLDCFLSDPIKQRELDWTKRYMIIGGIAKGIQYLHHGSRLKIIHRDLKAENILLDGDMNPKISDFGMARIFGMDQTRANTRRIVGTEGYMPPEYRIDGQFSMKSDVYSYGVLVLEIICGKKNRNFCPPAPNLVTYAWRLWRDGAPLELVDPIISENFPTEEVIRCIHIALLCVQEDPIDRPDFSIIMSMLTSNSVILPVPEPPGFFISDTQNQSTRRSNSQTINDET</sequence>
<dbReference type="FunFam" id="3.30.200.20:FF:000727">
    <property type="entry name" value="Cysteine-rich RLK (RECEPTOR-like protein kinase) 23"/>
    <property type="match status" value="1"/>
</dbReference>
<evidence type="ECO:0000256" key="3">
    <source>
        <dbReference type="ARBA" id="ARBA00022553"/>
    </source>
</evidence>
<proteinExistence type="predicted"/>
<dbReference type="InterPro" id="IPR001245">
    <property type="entry name" value="Ser-Thr/Tyr_kinase_cat_dom"/>
</dbReference>
<keyword evidence="4" id="KW-0808">Transferase</keyword>
<dbReference type="EMBL" id="JAEFBJ010000012">
    <property type="protein sequence ID" value="KAG7546483.1"/>
    <property type="molecule type" value="Genomic_DNA"/>
</dbReference>
<dbReference type="PROSITE" id="PS00108">
    <property type="entry name" value="PROTEIN_KINASE_ST"/>
    <property type="match status" value="1"/>
</dbReference>
<feature type="domain" description="Gnk2-homologous" evidence="20">
    <location>
        <begin position="137"/>
        <end position="250"/>
    </location>
</feature>
<evidence type="ECO:0000256" key="4">
    <source>
        <dbReference type="ARBA" id="ARBA00022679"/>
    </source>
</evidence>
<evidence type="ECO:0000259" key="20">
    <source>
        <dbReference type="PROSITE" id="PS51473"/>
    </source>
</evidence>
<evidence type="ECO:0000256" key="16">
    <source>
        <dbReference type="SAM" id="MobiDB-lite"/>
    </source>
</evidence>
<keyword evidence="10 15" id="KW-0067">ATP-binding</keyword>
<comment type="caution">
    <text evidence="21">The sequence shown here is derived from an EMBL/GenBank/DDBJ whole genome shotgun (WGS) entry which is preliminary data.</text>
</comment>
<dbReference type="FunFam" id="1.10.510.10:FF:000129">
    <property type="entry name" value="cysteine-rich receptor-like protein kinase 10"/>
    <property type="match status" value="1"/>
</dbReference>
<reference evidence="21 22" key="1">
    <citation type="submission" date="2020-12" db="EMBL/GenBank/DDBJ databases">
        <title>Concerted genomic and epigenomic changes stabilize Arabidopsis allopolyploids.</title>
        <authorList>
            <person name="Chen Z."/>
        </authorList>
    </citation>
    <scope>NUCLEOTIDE SEQUENCE [LARGE SCALE GENOMIC DNA]</scope>
    <source>
        <strain evidence="21">As9502</strain>
        <tissue evidence="21">Leaf</tissue>
    </source>
</reference>
<dbReference type="SMART" id="SM00220">
    <property type="entry name" value="S_TKc"/>
    <property type="match status" value="1"/>
</dbReference>
<dbReference type="PROSITE" id="PS51473">
    <property type="entry name" value="GNK2"/>
    <property type="match status" value="2"/>
</dbReference>
<dbReference type="Pfam" id="PF01657">
    <property type="entry name" value="Stress-antifung"/>
    <property type="match status" value="2"/>
</dbReference>
<dbReference type="Proteomes" id="UP000694251">
    <property type="component" value="Chromosome 12"/>
</dbReference>
<dbReference type="PROSITE" id="PS00107">
    <property type="entry name" value="PROTEIN_KINASE_ATP"/>
    <property type="match status" value="1"/>
</dbReference>
<evidence type="ECO:0000259" key="19">
    <source>
        <dbReference type="PROSITE" id="PS50011"/>
    </source>
</evidence>
<dbReference type="PANTHER" id="PTHR27002">
    <property type="entry name" value="RECEPTOR-LIKE SERINE/THREONINE-PROTEIN KINASE SD1-8"/>
    <property type="match status" value="1"/>
</dbReference>
<feature type="domain" description="Protein kinase" evidence="19">
    <location>
        <begin position="360"/>
        <end position="635"/>
    </location>
</feature>
<feature type="binding site" evidence="15">
    <location>
        <position position="388"/>
    </location>
    <ligand>
        <name>ATP</name>
        <dbReference type="ChEBI" id="CHEBI:30616"/>
    </ligand>
</feature>
<evidence type="ECO:0000256" key="14">
    <source>
        <dbReference type="ARBA" id="ARBA00023180"/>
    </source>
</evidence>
<dbReference type="CDD" id="cd14066">
    <property type="entry name" value="STKc_IRAK"/>
    <property type="match status" value="1"/>
</dbReference>
<dbReference type="PANTHER" id="PTHR27002:SF997">
    <property type="entry name" value="CYSTEINE-RICH RECEPTOR-LIKE PROTEIN KINASE 13-RELATED"/>
    <property type="match status" value="1"/>
</dbReference>
<keyword evidence="9" id="KW-0418">Kinase</keyword>
<feature type="region of interest" description="Disordered" evidence="16">
    <location>
        <begin position="264"/>
        <end position="295"/>
    </location>
</feature>
<keyword evidence="6 18" id="KW-0732">Signal</keyword>
<feature type="region of interest" description="Disordered" evidence="16">
    <location>
        <begin position="647"/>
        <end position="666"/>
    </location>
</feature>
<keyword evidence="14" id="KW-0325">Glycoprotein</keyword>
<evidence type="ECO:0000256" key="11">
    <source>
        <dbReference type="ARBA" id="ARBA00022989"/>
    </source>
</evidence>
<keyword evidence="11 17" id="KW-1133">Transmembrane helix</keyword>
<name>A0A8T1YJT0_ARASU</name>
<dbReference type="Pfam" id="PF07714">
    <property type="entry name" value="PK_Tyr_Ser-Thr"/>
    <property type="match status" value="1"/>
</dbReference>
<feature type="signal peptide" evidence="18">
    <location>
        <begin position="1"/>
        <end position="24"/>
    </location>
</feature>
<keyword evidence="8 15" id="KW-0547">Nucleotide-binding</keyword>
<evidence type="ECO:0000256" key="8">
    <source>
        <dbReference type="ARBA" id="ARBA00022741"/>
    </source>
</evidence>
<dbReference type="PROSITE" id="PS50011">
    <property type="entry name" value="PROTEIN_KINASE_DOM"/>
    <property type="match status" value="1"/>
</dbReference>
<evidence type="ECO:0000256" key="15">
    <source>
        <dbReference type="PROSITE-ProRule" id="PRU10141"/>
    </source>
</evidence>